<dbReference type="AlphaFoldDB" id="A0A484NGJ5"/>
<protein>
    <submittedName>
        <fullName evidence="1">Uncharacterized protein</fullName>
    </submittedName>
</protein>
<evidence type="ECO:0000313" key="2">
    <source>
        <dbReference type="Proteomes" id="UP000595140"/>
    </source>
</evidence>
<organism evidence="1 2">
    <name type="scientific">Cuscuta campestris</name>
    <dbReference type="NCBI Taxonomy" id="132261"/>
    <lineage>
        <taxon>Eukaryota</taxon>
        <taxon>Viridiplantae</taxon>
        <taxon>Streptophyta</taxon>
        <taxon>Embryophyta</taxon>
        <taxon>Tracheophyta</taxon>
        <taxon>Spermatophyta</taxon>
        <taxon>Magnoliopsida</taxon>
        <taxon>eudicotyledons</taxon>
        <taxon>Gunneridae</taxon>
        <taxon>Pentapetalae</taxon>
        <taxon>asterids</taxon>
        <taxon>lamiids</taxon>
        <taxon>Solanales</taxon>
        <taxon>Convolvulaceae</taxon>
        <taxon>Cuscuteae</taxon>
        <taxon>Cuscuta</taxon>
        <taxon>Cuscuta subgen. Grammica</taxon>
        <taxon>Cuscuta sect. Cleistogrammica</taxon>
    </lineage>
</organism>
<sequence length="107" mass="12766">MGSPTLVVWFVLETGFIQFCLNKVRFKVTCFCVVERLESAQEIYRLIPKFYCFFRHMALSWLFSECKNQDFEYYLAFDHNRFHVDPYGNVLYYLADSASPLARNVLH</sequence>
<gene>
    <name evidence="1" type="ORF">CCAM_LOCUS41184</name>
</gene>
<dbReference type="Proteomes" id="UP000595140">
    <property type="component" value="Unassembled WGS sequence"/>
</dbReference>
<reference evidence="1 2" key="1">
    <citation type="submission" date="2018-04" db="EMBL/GenBank/DDBJ databases">
        <authorList>
            <person name="Vogel A."/>
        </authorList>
    </citation>
    <scope>NUCLEOTIDE SEQUENCE [LARGE SCALE GENOMIC DNA]</scope>
</reference>
<name>A0A484NGJ5_9ASTE</name>
<proteinExistence type="predicted"/>
<accession>A0A484NGJ5</accession>
<dbReference type="EMBL" id="OOIL02006662">
    <property type="protein sequence ID" value="VFQ99408.1"/>
    <property type="molecule type" value="Genomic_DNA"/>
</dbReference>
<keyword evidence="2" id="KW-1185">Reference proteome</keyword>
<evidence type="ECO:0000313" key="1">
    <source>
        <dbReference type="EMBL" id="VFQ99408.1"/>
    </source>
</evidence>